<gene>
    <name evidence="1" type="ORF">HNY73_008213</name>
</gene>
<keyword evidence="2" id="KW-1185">Reference proteome</keyword>
<reference evidence="1" key="1">
    <citation type="journal article" date="2020" name="bioRxiv">
        <title>Chromosome-level reference genome of the European wasp spider Argiope bruennichi: a resource for studies on range expansion and evolutionary adaptation.</title>
        <authorList>
            <person name="Sheffer M.M."/>
            <person name="Hoppe A."/>
            <person name="Krehenwinkel H."/>
            <person name="Uhl G."/>
            <person name="Kuss A.W."/>
            <person name="Jensen L."/>
            <person name="Jensen C."/>
            <person name="Gillespie R.G."/>
            <person name="Hoff K.J."/>
            <person name="Prost S."/>
        </authorList>
    </citation>
    <scope>NUCLEOTIDE SEQUENCE</scope>
</reference>
<name>A0A8T0F7Z9_ARGBR</name>
<sequence>MALRLSVYVLSVTGVSWRERTKDSKTSQTLGRRREESLTVVPLSTLVICVSDIHSSRLRAFPCSHVHPIVTSFPSCICDKSDLAKKVMREAERMTADWTAATARRHLWRDKRINILFSDGLSVLFFL</sequence>
<dbReference type="AlphaFoldDB" id="A0A8T0F7Z9"/>
<protein>
    <submittedName>
        <fullName evidence="1">Uncharacterized protein</fullName>
    </submittedName>
</protein>
<evidence type="ECO:0000313" key="2">
    <source>
        <dbReference type="Proteomes" id="UP000807504"/>
    </source>
</evidence>
<organism evidence="1 2">
    <name type="scientific">Argiope bruennichi</name>
    <name type="common">Wasp spider</name>
    <name type="synonym">Aranea bruennichi</name>
    <dbReference type="NCBI Taxonomy" id="94029"/>
    <lineage>
        <taxon>Eukaryota</taxon>
        <taxon>Metazoa</taxon>
        <taxon>Ecdysozoa</taxon>
        <taxon>Arthropoda</taxon>
        <taxon>Chelicerata</taxon>
        <taxon>Arachnida</taxon>
        <taxon>Araneae</taxon>
        <taxon>Araneomorphae</taxon>
        <taxon>Entelegynae</taxon>
        <taxon>Araneoidea</taxon>
        <taxon>Araneidae</taxon>
        <taxon>Argiope</taxon>
    </lineage>
</organism>
<comment type="caution">
    <text evidence="1">The sequence shown here is derived from an EMBL/GenBank/DDBJ whole genome shotgun (WGS) entry which is preliminary data.</text>
</comment>
<dbReference type="Proteomes" id="UP000807504">
    <property type="component" value="Unassembled WGS sequence"/>
</dbReference>
<dbReference type="EMBL" id="JABXBU010000015">
    <property type="protein sequence ID" value="KAF8786512.1"/>
    <property type="molecule type" value="Genomic_DNA"/>
</dbReference>
<accession>A0A8T0F7Z9</accession>
<reference evidence="1" key="2">
    <citation type="submission" date="2020-06" db="EMBL/GenBank/DDBJ databases">
        <authorList>
            <person name="Sheffer M."/>
        </authorList>
    </citation>
    <scope>NUCLEOTIDE SEQUENCE</scope>
</reference>
<evidence type="ECO:0000313" key="1">
    <source>
        <dbReference type="EMBL" id="KAF8786512.1"/>
    </source>
</evidence>
<proteinExistence type="predicted"/>